<comment type="catalytic activity">
    <reaction evidence="13 14">
        <text>tRNA(Met) + L-methionine + ATP = L-methionyl-tRNA(Met) + AMP + diphosphate</text>
        <dbReference type="Rhea" id="RHEA:13481"/>
        <dbReference type="Rhea" id="RHEA-COMP:9667"/>
        <dbReference type="Rhea" id="RHEA-COMP:9698"/>
        <dbReference type="ChEBI" id="CHEBI:30616"/>
        <dbReference type="ChEBI" id="CHEBI:33019"/>
        <dbReference type="ChEBI" id="CHEBI:57844"/>
        <dbReference type="ChEBI" id="CHEBI:78442"/>
        <dbReference type="ChEBI" id="CHEBI:78530"/>
        <dbReference type="ChEBI" id="CHEBI:456215"/>
        <dbReference type="EC" id="6.1.1.10"/>
    </reaction>
</comment>
<keyword evidence="9 14" id="KW-0067">ATP-binding</keyword>
<dbReference type="InterPro" id="IPR033911">
    <property type="entry name" value="MetRS_core"/>
</dbReference>
<feature type="short sequence motif" description="'KMSKS' region" evidence="14">
    <location>
        <begin position="310"/>
        <end position="314"/>
    </location>
</feature>
<evidence type="ECO:0000256" key="9">
    <source>
        <dbReference type="ARBA" id="ARBA00022840"/>
    </source>
</evidence>
<evidence type="ECO:0000256" key="2">
    <source>
        <dbReference type="ARBA" id="ARBA00004496"/>
    </source>
</evidence>
<dbReference type="PROSITE" id="PS51257">
    <property type="entry name" value="PROKAR_LIPOPROTEIN"/>
    <property type="match status" value="1"/>
</dbReference>
<dbReference type="PANTHER" id="PTHR43326">
    <property type="entry name" value="METHIONYL-TRNA SYNTHETASE"/>
    <property type="match status" value="1"/>
</dbReference>
<dbReference type="InterPro" id="IPR012340">
    <property type="entry name" value="NA-bd_OB-fold"/>
</dbReference>
<dbReference type="InterPro" id="IPR004495">
    <property type="entry name" value="Met-tRNA-synth_bsu_C"/>
</dbReference>
<dbReference type="CDD" id="cd00814">
    <property type="entry name" value="MetRS_core"/>
    <property type="match status" value="1"/>
</dbReference>
<evidence type="ECO:0000256" key="13">
    <source>
        <dbReference type="ARBA" id="ARBA00047364"/>
    </source>
</evidence>
<dbReference type="InterPro" id="IPR009080">
    <property type="entry name" value="tRNAsynth_Ia_anticodon-bd"/>
</dbReference>
<dbReference type="CDD" id="cd07957">
    <property type="entry name" value="Anticodon_Ia_Met"/>
    <property type="match status" value="1"/>
</dbReference>
<comment type="similarity">
    <text evidence="3 14">Belongs to the class-I aminoacyl-tRNA synthetase family. MetG type 2B subfamily.</text>
</comment>
<dbReference type="Pfam" id="PF19303">
    <property type="entry name" value="Anticodon_3"/>
    <property type="match status" value="1"/>
</dbReference>
<dbReference type="InterPro" id="IPR014729">
    <property type="entry name" value="Rossmann-like_a/b/a_fold"/>
</dbReference>
<dbReference type="Pfam" id="PF01588">
    <property type="entry name" value="tRNA_bind"/>
    <property type="match status" value="1"/>
</dbReference>
<dbReference type="Gene3D" id="3.40.50.620">
    <property type="entry name" value="HUPs"/>
    <property type="match status" value="1"/>
</dbReference>
<dbReference type="Proteomes" id="UP000242754">
    <property type="component" value="Unassembled WGS sequence"/>
</dbReference>
<dbReference type="FunFam" id="2.170.220.10:FF:000002">
    <property type="entry name" value="Methionine--tRNA ligase"/>
    <property type="match status" value="1"/>
</dbReference>
<keyword evidence="11 14" id="KW-0648">Protein biosynthesis</keyword>
<name>A0A143YLS6_9LACT</name>
<dbReference type="GO" id="GO:0006431">
    <property type="term" value="P:methionyl-tRNA aminoacylation"/>
    <property type="evidence" value="ECO:0007669"/>
    <property type="project" value="UniProtKB-UniRule"/>
</dbReference>
<keyword evidence="10 14" id="KW-0694">RNA-binding</keyword>
<keyword evidence="17" id="KW-1185">Reference proteome</keyword>
<proteinExistence type="inferred from homology"/>
<reference evidence="16 17" key="1">
    <citation type="submission" date="2016-02" db="EMBL/GenBank/DDBJ databases">
        <authorList>
            <person name="Wen L."/>
            <person name="He K."/>
            <person name="Yang H."/>
        </authorList>
    </citation>
    <scope>NUCLEOTIDE SEQUENCE [LARGE SCALE GENOMIC DNA]</scope>
    <source>
        <strain evidence="16">Trichococcus palustris</strain>
    </source>
</reference>
<dbReference type="PROSITE" id="PS00178">
    <property type="entry name" value="AA_TRNA_LIGASE_I"/>
    <property type="match status" value="1"/>
</dbReference>
<comment type="subunit">
    <text evidence="4 14">Homodimer.</text>
</comment>
<dbReference type="EC" id="6.1.1.10" evidence="14"/>
<evidence type="ECO:0000256" key="1">
    <source>
        <dbReference type="ARBA" id="ARBA00003314"/>
    </source>
</evidence>
<evidence type="ECO:0000313" key="16">
    <source>
        <dbReference type="EMBL" id="CZQ93075.1"/>
    </source>
</evidence>
<dbReference type="OrthoDB" id="9810191at2"/>
<dbReference type="GO" id="GO:0005524">
    <property type="term" value="F:ATP binding"/>
    <property type="evidence" value="ECO:0007669"/>
    <property type="project" value="UniProtKB-UniRule"/>
</dbReference>
<dbReference type="SUPFAM" id="SSF47323">
    <property type="entry name" value="Anticodon-binding domain of a subclass of class I aminoacyl-tRNA synthetases"/>
    <property type="match status" value="1"/>
</dbReference>
<dbReference type="EMBL" id="FJNE01000004">
    <property type="protein sequence ID" value="CZQ93075.1"/>
    <property type="molecule type" value="Genomic_DNA"/>
</dbReference>
<organism evidence="16 17">
    <name type="scientific">Trichococcus palustris</name>
    <dbReference type="NCBI Taxonomy" id="140314"/>
    <lineage>
        <taxon>Bacteria</taxon>
        <taxon>Bacillati</taxon>
        <taxon>Bacillota</taxon>
        <taxon>Bacilli</taxon>
        <taxon>Lactobacillales</taxon>
        <taxon>Carnobacteriaceae</taxon>
        <taxon>Trichococcus</taxon>
    </lineage>
</organism>
<comment type="subcellular location">
    <subcellularLocation>
        <location evidence="2 14">Cytoplasm</location>
    </subcellularLocation>
</comment>
<dbReference type="AlphaFoldDB" id="A0A143YLS6"/>
<dbReference type="GO" id="GO:0004825">
    <property type="term" value="F:methionine-tRNA ligase activity"/>
    <property type="evidence" value="ECO:0007669"/>
    <property type="project" value="UniProtKB-UniRule"/>
</dbReference>
<dbReference type="GO" id="GO:0000049">
    <property type="term" value="F:tRNA binding"/>
    <property type="evidence" value="ECO:0007669"/>
    <property type="project" value="UniProtKB-UniRule"/>
</dbReference>
<dbReference type="NCBIfam" id="NF008900">
    <property type="entry name" value="PRK12267.1"/>
    <property type="match status" value="1"/>
</dbReference>
<evidence type="ECO:0000313" key="17">
    <source>
        <dbReference type="Proteomes" id="UP000242754"/>
    </source>
</evidence>
<dbReference type="NCBIfam" id="TIGR00398">
    <property type="entry name" value="metG"/>
    <property type="match status" value="1"/>
</dbReference>
<evidence type="ECO:0000256" key="7">
    <source>
        <dbReference type="ARBA" id="ARBA00022598"/>
    </source>
</evidence>
<dbReference type="SUPFAM" id="SSF52374">
    <property type="entry name" value="Nucleotidylyl transferase"/>
    <property type="match status" value="1"/>
</dbReference>
<accession>A0A143YLS6</accession>
<dbReference type="SUPFAM" id="SSF50249">
    <property type="entry name" value="Nucleic acid-binding proteins"/>
    <property type="match status" value="1"/>
</dbReference>
<dbReference type="GO" id="GO:0005737">
    <property type="term" value="C:cytoplasm"/>
    <property type="evidence" value="ECO:0007669"/>
    <property type="project" value="UniProtKB-SubCell"/>
</dbReference>
<dbReference type="FunFam" id="2.40.50.140:FF:000042">
    <property type="entry name" value="Methionine--tRNA ligase"/>
    <property type="match status" value="1"/>
</dbReference>
<dbReference type="InterPro" id="IPR014758">
    <property type="entry name" value="Met-tRNA_synth"/>
</dbReference>
<dbReference type="InterPro" id="IPR015413">
    <property type="entry name" value="Methionyl/Leucyl_tRNA_Synth"/>
</dbReference>
<dbReference type="CDD" id="cd02800">
    <property type="entry name" value="tRNA_bind_EcMetRS_like"/>
    <property type="match status" value="1"/>
</dbReference>
<evidence type="ECO:0000256" key="14">
    <source>
        <dbReference type="HAMAP-Rule" id="MF_01228"/>
    </source>
</evidence>
<keyword evidence="5 14" id="KW-0963">Cytoplasm</keyword>
<evidence type="ECO:0000256" key="6">
    <source>
        <dbReference type="ARBA" id="ARBA00022555"/>
    </source>
</evidence>
<keyword evidence="8 14" id="KW-0547">Nucleotide-binding</keyword>
<dbReference type="Pfam" id="PF09334">
    <property type="entry name" value="tRNA-synt_1g"/>
    <property type="match status" value="1"/>
</dbReference>
<keyword evidence="6 14" id="KW-0820">tRNA-binding</keyword>
<dbReference type="RefSeq" id="WP_087033165.1">
    <property type="nucleotide sequence ID" value="NZ_FJNE01000004.1"/>
</dbReference>
<keyword evidence="7 14" id="KW-0436">Ligase</keyword>
<evidence type="ECO:0000256" key="4">
    <source>
        <dbReference type="ARBA" id="ARBA00011738"/>
    </source>
</evidence>
<dbReference type="InterPro" id="IPR023457">
    <property type="entry name" value="Met-tRNA_synth_2"/>
</dbReference>
<comment type="function">
    <text evidence="1 14">Is required not only for elongation of protein synthesis but also for the initiation of all mRNA translation through initiator tRNA(fMet) aminoacylation.</text>
</comment>
<dbReference type="STRING" id="140314.SAMN04488076_106141"/>
<protein>
    <recommendedName>
        <fullName evidence="14">Methionine--tRNA ligase</fullName>
        <ecNumber evidence="14">6.1.1.10</ecNumber>
    </recommendedName>
    <alternativeName>
        <fullName evidence="14">Methionyl-tRNA synthetase</fullName>
        <shortName evidence="14">MetRS</shortName>
    </alternativeName>
</protein>
<dbReference type="Gene3D" id="1.10.730.10">
    <property type="entry name" value="Isoleucyl-tRNA Synthetase, Domain 1"/>
    <property type="match status" value="1"/>
</dbReference>
<evidence type="ECO:0000256" key="8">
    <source>
        <dbReference type="ARBA" id="ARBA00022741"/>
    </source>
</evidence>
<evidence type="ECO:0000256" key="11">
    <source>
        <dbReference type="ARBA" id="ARBA00022917"/>
    </source>
</evidence>
<dbReference type="HAMAP" id="MF_01228">
    <property type="entry name" value="Met_tRNA_synth_type2"/>
    <property type="match status" value="1"/>
</dbReference>
<dbReference type="PROSITE" id="PS50886">
    <property type="entry name" value="TRBD"/>
    <property type="match status" value="1"/>
</dbReference>
<feature type="domain" description="TRNA-binding" evidence="15">
    <location>
        <begin position="571"/>
        <end position="673"/>
    </location>
</feature>
<gene>
    <name evidence="14" type="primary">metG</name>
    <name evidence="16" type="ORF">Tpal_1582</name>
</gene>
<dbReference type="InterPro" id="IPR041872">
    <property type="entry name" value="Anticodon_Met"/>
</dbReference>
<evidence type="ECO:0000259" key="15">
    <source>
        <dbReference type="PROSITE" id="PS50886"/>
    </source>
</evidence>
<feature type="short sequence motif" description="'HIGH' region" evidence="14">
    <location>
        <begin position="15"/>
        <end position="25"/>
    </location>
</feature>
<evidence type="ECO:0000256" key="3">
    <source>
        <dbReference type="ARBA" id="ARBA00005328"/>
    </source>
</evidence>
<sequence>MAKEKNTFYITTPIYYPSGKLHIGNAYSTIACDVMARYKRMLGYDVFYLTGSDEHGQKIEKKAEELGITPKEYVDGMAKDMQDLWKRLDISNNKFIRTTDEDHVKAVQQIFEQLLAQGDIYLGEYEGWYSVSDEEFFTETQLAEVYRDADGKIIGGVAPSGHEVELVKEESYFFRMSKYADRLLAYYQEHADFIQPESRKNEMINNFIKPGLEDLAVSRTTFTWGIPVKSNPKHVVYVWIDALANYITALGYGSDDDSLYQKYWPADVHMVGKEIVRFHTIYWPIMLMALDLPLPKKIFGHGWLLMKEGKMSKSKGNVVYPDMLVERFGLDALRYYLMREVTFGSDGIFTPEDYVNRINYDLANDLGNLLNRTIAMINKYFGGAIPAWTDNKTAFDAELKAMAEEVVANYEKEMDNMQFSSALAEAWRLISRANKYIDETEPWVLAKDEARKEELGSVMVHLAETLRVVGILLSPFMTQAPHKMYEQLGLDFETLGTWEKVSFGIFPEGTNVVAKGTPIFPRLDAEVEVAYIKEEMGGTATAEAESDAIAEWNPNETVLVSEKEKQIKYEDFDKVELKVAEVIDCQKVEGADKLLKFRLDAGDEGHRQILSGIAQWYPDPAYFIGKKVVIVANLKARKMKGEISQGMILSAEKDGVLQVVLAPETAANGSSVA</sequence>
<evidence type="ECO:0000256" key="10">
    <source>
        <dbReference type="ARBA" id="ARBA00022884"/>
    </source>
</evidence>
<evidence type="ECO:0000256" key="5">
    <source>
        <dbReference type="ARBA" id="ARBA00022490"/>
    </source>
</evidence>
<dbReference type="Gene3D" id="2.40.50.140">
    <property type="entry name" value="Nucleic acid-binding proteins"/>
    <property type="match status" value="1"/>
</dbReference>
<dbReference type="InterPro" id="IPR001412">
    <property type="entry name" value="aa-tRNA-synth_I_CS"/>
</dbReference>
<dbReference type="PRINTS" id="PR01041">
    <property type="entry name" value="TRNASYNTHMET"/>
</dbReference>
<comment type="caution">
    <text evidence="14">Lacks conserved residue(s) required for the propagation of feature annotation.</text>
</comment>
<evidence type="ECO:0000256" key="12">
    <source>
        <dbReference type="ARBA" id="ARBA00023146"/>
    </source>
</evidence>
<dbReference type="InterPro" id="IPR002547">
    <property type="entry name" value="tRNA-bd_dom"/>
</dbReference>
<dbReference type="FunFam" id="1.10.730.10:FF:000026">
    <property type="entry name" value="Methionine--tRNA ligase"/>
    <property type="match status" value="1"/>
</dbReference>
<dbReference type="Gene3D" id="2.170.220.10">
    <property type="match status" value="1"/>
</dbReference>
<dbReference type="PANTHER" id="PTHR43326:SF1">
    <property type="entry name" value="METHIONINE--TRNA LIGASE, MITOCHONDRIAL"/>
    <property type="match status" value="1"/>
</dbReference>
<dbReference type="NCBIfam" id="TIGR00399">
    <property type="entry name" value="metG_C_term"/>
    <property type="match status" value="1"/>
</dbReference>
<keyword evidence="12 14" id="KW-0030">Aminoacyl-tRNA synthetase</keyword>